<evidence type="ECO:0000256" key="9">
    <source>
        <dbReference type="ARBA" id="ARBA00023276"/>
    </source>
</evidence>
<dbReference type="SUPFAM" id="SSF161077">
    <property type="entry name" value="Photosystem II antenna protein-like"/>
    <property type="match status" value="1"/>
</dbReference>
<comment type="caution">
    <text evidence="11">The sequence shown here is derived from an EMBL/GenBank/DDBJ whole genome shotgun (WGS) entry which is preliminary data.</text>
</comment>
<evidence type="ECO:0000256" key="7">
    <source>
        <dbReference type="ARBA" id="ARBA00022991"/>
    </source>
</evidence>
<keyword evidence="9" id="KW-0604">Photosystem II</keyword>
<dbReference type="InterPro" id="IPR000932">
    <property type="entry name" value="PS_antenna-like"/>
</dbReference>
<keyword evidence="7" id="KW-0157">Chromophore</keyword>
<evidence type="ECO:0000256" key="8">
    <source>
        <dbReference type="ARBA" id="ARBA00023136"/>
    </source>
</evidence>
<dbReference type="EMBL" id="JARKNE010000006">
    <property type="protein sequence ID" value="KAK5825873.1"/>
    <property type="molecule type" value="Genomic_DNA"/>
</dbReference>
<evidence type="ECO:0000256" key="3">
    <source>
        <dbReference type="ARBA" id="ARBA00022531"/>
    </source>
</evidence>
<evidence type="ECO:0008006" key="13">
    <source>
        <dbReference type="Google" id="ProtNLM"/>
    </source>
</evidence>
<reference evidence="11 12" key="1">
    <citation type="submission" date="2023-03" db="EMBL/GenBank/DDBJ databases">
        <title>WGS of Gossypium arboreum.</title>
        <authorList>
            <person name="Yu D."/>
        </authorList>
    </citation>
    <scope>NUCLEOTIDE SEQUENCE [LARGE SCALE GENOMIC DNA]</scope>
    <source>
        <tissue evidence="11">Leaf</tissue>
    </source>
</reference>
<evidence type="ECO:0000256" key="5">
    <source>
        <dbReference type="ARBA" id="ARBA00022692"/>
    </source>
</evidence>
<gene>
    <name evidence="11" type="ORF">PVK06_020748</name>
</gene>
<protein>
    <recommendedName>
        <fullName evidence="13">Photosystem II CP47 reaction center protein</fullName>
    </recommendedName>
</protein>
<keyword evidence="8" id="KW-0472">Membrane</keyword>
<keyword evidence="4" id="KW-0934">Plastid</keyword>
<keyword evidence="5" id="KW-0812">Transmembrane</keyword>
<feature type="compositionally biased region" description="Polar residues" evidence="10">
    <location>
        <begin position="59"/>
        <end position="72"/>
    </location>
</feature>
<dbReference type="Pfam" id="PF00421">
    <property type="entry name" value="PSII"/>
    <property type="match status" value="1"/>
</dbReference>
<evidence type="ECO:0000256" key="10">
    <source>
        <dbReference type="SAM" id="MobiDB-lite"/>
    </source>
</evidence>
<evidence type="ECO:0000256" key="2">
    <source>
        <dbReference type="ARBA" id="ARBA00022494"/>
    </source>
</evidence>
<evidence type="ECO:0000313" key="12">
    <source>
        <dbReference type="Proteomes" id="UP001358586"/>
    </source>
</evidence>
<name>A0ABR0PN79_GOSAR</name>
<keyword evidence="2" id="KW-0148">Chlorophyll</keyword>
<proteinExistence type="predicted"/>
<organism evidence="11 12">
    <name type="scientific">Gossypium arboreum</name>
    <name type="common">Tree cotton</name>
    <name type="synonym">Gossypium nanking</name>
    <dbReference type="NCBI Taxonomy" id="29729"/>
    <lineage>
        <taxon>Eukaryota</taxon>
        <taxon>Viridiplantae</taxon>
        <taxon>Streptophyta</taxon>
        <taxon>Embryophyta</taxon>
        <taxon>Tracheophyta</taxon>
        <taxon>Spermatophyta</taxon>
        <taxon>Magnoliopsida</taxon>
        <taxon>eudicotyledons</taxon>
        <taxon>Gunneridae</taxon>
        <taxon>Pentapetalae</taxon>
        <taxon>rosids</taxon>
        <taxon>malvids</taxon>
        <taxon>Malvales</taxon>
        <taxon>Malvaceae</taxon>
        <taxon>Malvoideae</taxon>
        <taxon>Gossypium</taxon>
    </lineage>
</organism>
<dbReference type="Proteomes" id="UP001358586">
    <property type="component" value="Chromosome 6"/>
</dbReference>
<evidence type="ECO:0000313" key="11">
    <source>
        <dbReference type="EMBL" id="KAK5825873.1"/>
    </source>
</evidence>
<keyword evidence="12" id="KW-1185">Reference proteome</keyword>
<feature type="region of interest" description="Disordered" evidence="10">
    <location>
        <begin position="59"/>
        <end position="91"/>
    </location>
</feature>
<evidence type="ECO:0000256" key="1">
    <source>
        <dbReference type="ARBA" id="ARBA00004141"/>
    </source>
</evidence>
<sequence length="154" mass="17419">MGLPWYRVHTVVLNDPGRLLSVHIMHTALVAGWAGSMALYELVVFDPSGPVLDPMWGQDSRQLKGSSDQSRGTKGGLITHSGRTPEYRTMNEESRARKGKAYWQVIMRPQFLTGRDTKGLRPSIPWIDREGGQSFWFFHVVKELNNGFFVLSKS</sequence>
<evidence type="ECO:0000256" key="6">
    <source>
        <dbReference type="ARBA" id="ARBA00022989"/>
    </source>
</evidence>
<keyword evidence="6" id="KW-1133">Transmembrane helix</keyword>
<accession>A0ABR0PN79</accession>
<evidence type="ECO:0000256" key="4">
    <source>
        <dbReference type="ARBA" id="ARBA00022640"/>
    </source>
</evidence>
<keyword evidence="3" id="KW-0602">Photosynthesis</keyword>
<dbReference type="InterPro" id="IPR036001">
    <property type="entry name" value="PS_II_antenna-like_sf"/>
</dbReference>
<comment type="subcellular location">
    <subcellularLocation>
        <location evidence="1">Membrane</location>
        <topology evidence="1">Multi-pass membrane protein</topology>
    </subcellularLocation>
</comment>